<dbReference type="EMBL" id="SWFM01000005">
    <property type="protein sequence ID" value="TKD68697.1"/>
    <property type="molecule type" value="Genomic_DNA"/>
</dbReference>
<protein>
    <recommendedName>
        <fullName evidence="3">Lipoprotein</fullName>
    </recommendedName>
</protein>
<comment type="caution">
    <text evidence="1">The sequence shown here is derived from an EMBL/GenBank/DDBJ whole genome shotgun (WGS) entry which is preliminary data.</text>
</comment>
<accession>A0A4U1MDA0</accession>
<evidence type="ECO:0000313" key="2">
    <source>
        <dbReference type="Proteomes" id="UP000310541"/>
    </source>
</evidence>
<dbReference type="Pfam" id="PF13798">
    <property type="entry name" value="PCYCGC"/>
    <property type="match status" value="1"/>
</dbReference>
<name>A0A4U1MDA0_9BACL</name>
<proteinExistence type="predicted"/>
<evidence type="ECO:0000313" key="1">
    <source>
        <dbReference type="EMBL" id="TKD68697.1"/>
    </source>
</evidence>
<evidence type="ECO:0008006" key="3">
    <source>
        <dbReference type="Google" id="ProtNLM"/>
    </source>
</evidence>
<dbReference type="AlphaFoldDB" id="A0A4U1MDA0"/>
<organism evidence="1 2">
    <name type="scientific">Guptibacillus hwajinpoensis</name>
    <dbReference type="NCBI Taxonomy" id="208199"/>
    <lineage>
        <taxon>Bacteria</taxon>
        <taxon>Bacillati</taxon>
        <taxon>Bacillota</taxon>
        <taxon>Bacilli</taxon>
        <taxon>Bacillales</taxon>
        <taxon>Guptibacillaceae</taxon>
        <taxon>Guptibacillus</taxon>
    </lineage>
</organism>
<sequence>MKRIRMSACVGIFVLGIISGCGSEDHNETHMVNGDIRETTADKDILPSFLENKQDTVKIIYAEVAQNKDLLESIPCYCGCGETAGHTSNYDCFINNQDDSEVTWDDHGTKCGVCLDIAVQSMSWSNEGKTVKEIRERIDKAYKDGYGTPTPTPEV</sequence>
<dbReference type="OrthoDB" id="2654667at2"/>
<gene>
    <name evidence="1" type="ORF">FBF83_15960</name>
</gene>
<dbReference type="RefSeq" id="WP_136948143.1">
    <property type="nucleotide sequence ID" value="NZ_SWFM01000005.1"/>
</dbReference>
<dbReference type="PROSITE" id="PS51257">
    <property type="entry name" value="PROKAR_LIPOPROTEIN"/>
    <property type="match status" value="1"/>
</dbReference>
<dbReference type="Proteomes" id="UP000310541">
    <property type="component" value="Unassembled WGS sequence"/>
</dbReference>
<dbReference type="InterPro" id="IPR025673">
    <property type="entry name" value="PCYCGC"/>
</dbReference>
<reference evidence="1 2" key="1">
    <citation type="submission" date="2019-04" db="EMBL/GenBank/DDBJ databases">
        <title>Genome sequence of Bacillus hwajinpoensis strain Y2.</title>
        <authorList>
            <person name="Fair J.L."/>
            <person name="Maclea K.S."/>
        </authorList>
    </citation>
    <scope>NUCLEOTIDE SEQUENCE [LARGE SCALE GENOMIC DNA]</scope>
    <source>
        <strain evidence="1 2">Y2</strain>
    </source>
</reference>